<keyword evidence="2" id="KW-1185">Reference proteome</keyword>
<evidence type="ECO:0000313" key="3">
    <source>
        <dbReference type="WBParaSite" id="SCUD_0001762601-mRNA-1"/>
    </source>
</evidence>
<reference evidence="1 2" key="2">
    <citation type="submission" date="2018-11" db="EMBL/GenBank/DDBJ databases">
        <authorList>
            <consortium name="Pathogen Informatics"/>
        </authorList>
    </citation>
    <scope>NUCLEOTIDE SEQUENCE [LARGE SCALE GENOMIC DNA]</scope>
    <source>
        <strain evidence="1">Dakar</strain>
        <strain evidence="2">Dakar, Senegal</strain>
    </source>
</reference>
<dbReference type="AlphaFoldDB" id="A0A183KRD7"/>
<dbReference type="EMBL" id="UZAK01040018">
    <property type="protein sequence ID" value="VDP63919.1"/>
    <property type="molecule type" value="Genomic_DNA"/>
</dbReference>
<evidence type="ECO:0000313" key="2">
    <source>
        <dbReference type="Proteomes" id="UP000279833"/>
    </source>
</evidence>
<name>A0A183KRD7_9TREM</name>
<sequence length="73" mass="8400">MSSQQRSNGSIMVIEKIKSKKAAAPDNIPTEALNSNVEVTADILHTLFWKKNMCRRTEKKDTSSRYLRRSEQM</sequence>
<organism evidence="3">
    <name type="scientific">Schistosoma curassoni</name>
    <dbReference type="NCBI Taxonomy" id="6186"/>
    <lineage>
        <taxon>Eukaryota</taxon>
        <taxon>Metazoa</taxon>
        <taxon>Spiralia</taxon>
        <taxon>Lophotrochozoa</taxon>
        <taxon>Platyhelminthes</taxon>
        <taxon>Trematoda</taxon>
        <taxon>Digenea</taxon>
        <taxon>Strigeidida</taxon>
        <taxon>Schistosomatoidea</taxon>
        <taxon>Schistosomatidae</taxon>
        <taxon>Schistosoma</taxon>
    </lineage>
</organism>
<dbReference type="WBParaSite" id="SCUD_0001762601-mRNA-1">
    <property type="protein sequence ID" value="SCUD_0001762601-mRNA-1"/>
    <property type="gene ID" value="SCUD_0001762601"/>
</dbReference>
<gene>
    <name evidence="1" type="ORF">SCUD_LOCUS17623</name>
</gene>
<protein>
    <submittedName>
        <fullName evidence="1 3">Uncharacterized protein</fullName>
    </submittedName>
</protein>
<evidence type="ECO:0000313" key="1">
    <source>
        <dbReference type="EMBL" id="VDP63919.1"/>
    </source>
</evidence>
<proteinExistence type="predicted"/>
<reference evidence="3" key="1">
    <citation type="submission" date="2016-06" db="UniProtKB">
        <authorList>
            <consortium name="WormBaseParasite"/>
        </authorList>
    </citation>
    <scope>IDENTIFICATION</scope>
</reference>
<accession>A0A183KRD7</accession>
<dbReference type="Proteomes" id="UP000279833">
    <property type="component" value="Unassembled WGS sequence"/>
</dbReference>